<dbReference type="Gene3D" id="1.10.533.10">
    <property type="entry name" value="Death Domain, Fas"/>
    <property type="match status" value="1"/>
</dbReference>
<feature type="domain" description="DED" evidence="1">
    <location>
        <begin position="8"/>
        <end position="82"/>
    </location>
</feature>
<evidence type="ECO:0000313" key="2">
    <source>
        <dbReference type="Proteomes" id="UP000515163"/>
    </source>
</evidence>
<dbReference type="KEGG" id="aten:116298740"/>
<dbReference type="PROSITE" id="PS50168">
    <property type="entry name" value="DED"/>
    <property type="match status" value="1"/>
</dbReference>
<dbReference type="GeneID" id="116298740"/>
<sequence>MNNIFSTQFRQILLLVDQHLTTQDKERFRFYCSSFLPKSVKSMLEIFEVLEDQHVISYQDVKLLKEFSITIGRNDVAKLLAEYETRVSLKMIIYGYLDFRSGCRNVKSPMLLTTDCVSKHLVNGGSHSHDRVKVVVKKLHGTFALKFAFGNFIDKCFPISTEKYRWNDVLDVIQICAEFVYLRWMYMRNFKQMMSDIEEVVEDVLRIRIVPWMMKNGGMSGCYSVVAPVQNW</sequence>
<dbReference type="InParanoid" id="A0A6P8I5D5"/>
<organism evidence="2 3">
    <name type="scientific">Actinia tenebrosa</name>
    <name type="common">Australian red waratah sea anemone</name>
    <dbReference type="NCBI Taxonomy" id="6105"/>
    <lineage>
        <taxon>Eukaryota</taxon>
        <taxon>Metazoa</taxon>
        <taxon>Cnidaria</taxon>
        <taxon>Anthozoa</taxon>
        <taxon>Hexacorallia</taxon>
        <taxon>Actiniaria</taxon>
        <taxon>Actiniidae</taxon>
        <taxon>Actinia</taxon>
    </lineage>
</organism>
<dbReference type="InterPro" id="IPR001875">
    <property type="entry name" value="DED_dom"/>
</dbReference>
<name>A0A6P8I5D5_ACTTE</name>
<dbReference type="Proteomes" id="UP000515163">
    <property type="component" value="Unplaced"/>
</dbReference>
<dbReference type="SUPFAM" id="SSF47986">
    <property type="entry name" value="DEATH domain"/>
    <property type="match status" value="1"/>
</dbReference>
<dbReference type="Pfam" id="PF01335">
    <property type="entry name" value="DED"/>
    <property type="match status" value="1"/>
</dbReference>
<gene>
    <name evidence="3" type="primary">LOC116298740</name>
</gene>
<dbReference type="RefSeq" id="XP_031563143.1">
    <property type="nucleotide sequence ID" value="XM_031707283.1"/>
</dbReference>
<evidence type="ECO:0000259" key="1">
    <source>
        <dbReference type="PROSITE" id="PS50168"/>
    </source>
</evidence>
<proteinExistence type="predicted"/>
<dbReference type="InterPro" id="IPR011029">
    <property type="entry name" value="DEATH-like_dom_sf"/>
</dbReference>
<reference evidence="3" key="1">
    <citation type="submission" date="2025-08" db="UniProtKB">
        <authorList>
            <consortium name="RefSeq"/>
        </authorList>
    </citation>
    <scope>IDENTIFICATION</scope>
    <source>
        <tissue evidence="3">Tentacle</tissue>
    </source>
</reference>
<protein>
    <submittedName>
        <fullName evidence="3">Uncharacterized protein LOC116298740</fullName>
    </submittedName>
</protein>
<dbReference type="OrthoDB" id="6114029at2759"/>
<dbReference type="SMART" id="SM00031">
    <property type="entry name" value="DED"/>
    <property type="match status" value="1"/>
</dbReference>
<evidence type="ECO:0000313" key="3">
    <source>
        <dbReference type="RefSeq" id="XP_031563143.1"/>
    </source>
</evidence>
<dbReference type="AlphaFoldDB" id="A0A6P8I5D5"/>
<accession>A0A6P8I5D5</accession>
<keyword evidence="2" id="KW-1185">Reference proteome</keyword>
<dbReference type="GO" id="GO:0042981">
    <property type="term" value="P:regulation of apoptotic process"/>
    <property type="evidence" value="ECO:0007669"/>
    <property type="project" value="InterPro"/>
</dbReference>